<dbReference type="Pfam" id="PF04616">
    <property type="entry name" value="Glyco_hydro_43"/>
    <property type="match status" value="1"/>
</dbReference>
<name>A0ABN6XEI6_9CELL</name>
<dbReference type="InterPro" id="IPR006710">
    <property type="entry name" value="Glyco_hydro_43"/>
</dbReference>
<dbReference type="Proteomes" id="UP001321475">
    <property type="component" value="Chromosome"/>
</dbReference>
<keyword evidence="2 4" id="KW-0378">Hydrolase</keyword>
<evidence type="ECO:0000313" key="5">
    <source>
        <dbReference type="EMBL" id="BDZ42195.1"/>
    </source>
</evidence>
<proteinExistence type="inferred from homology"/>
<keyword evidence="6" id="KW-1185">Reference proteome</keyword>
<reference evidence="6" key="1">
    <citation type="journal article" date="2019" name="Int. J. Syst. Evol. Microbiol.">
        <title>The Global Catalogue of Microorganisms (GCM) 10K type strain sequencing project: providing services to taxonomists for standard genome sequencing and annotation.</title>
        <authorList>
            <consortium name="The Broad Institute Genomics Platform"/>
            <consortium name="The Broad Institute Genome Sequencing Center for Infectious Disease"/>
            <person name="Wu L."/>
            <person name="Ma J."/>
        </authorList>
    </citation>
    <scope>NUCLEOTIDE SEQUENCE [LARGE SCALE GENOMIC DNA]</scope>
    <source>
        <strain evidence="6">NBRC 108565</strain>
    </source>
</reference>
<comment type="similarity">
    <text evidence="1 4">Belongs to the glycosyl hydrolase 43 family.</text>
</comment>
<dbReference type="InterPro" id="IPR023296">
    <property type="entry name" value="Glyco_hydro_beta-prop_sf"/>
</dbReference>
<evidence type="ECO:0008006" key="7">
    <source>
        <dbReference type="Google" id="ProtNLM"/>
    </source>
</evidence>
<dbReference type="Gene3D" id="2.115.10.20">
    <property type="entry name" value="Glycosyl hydrolase domain, family 43"/>
    <property type="match status" value="1"/>
</dbReference>
<dbReference type="SUPFAM" id="SSF75005">
    <property type="entry name" value="Arabinanase/levansucrase/invertase"/>
    <property type="match status" value="1"/>
</dbReference>
<dbReference type="EMBL" id="AP027729">
    <property type="protein sequence ID" value="BDZ42195.1"/>
    <property type="molecule type" value="Genomic_DNA"/>
</dbReference>
<dbReference type="PANTHER" id="PTHR22925:SF3">
    <property type="entry name" value="GLYCOSYL HYDROLASE FAMILY PROTEIN 43"/>
    <property type="match status" value="1"/>
</dbReference>
<evidence type="ECO:0000313" key="6">
    <source>
        <dbReference type="Proteomes" id="UP001321475"/>
    </source>
</evidence>
<evidence type="ECO:0000256" key="2">
    <source>
        <dbReference type="ARBA" id="ARBA00022801"/>
    </source>
</evidence>
<sequence length="348" mass="38829">MLRGSALIFGAAAASGIAGWPAGPAAARPWKHRSTFVPGADWYDTWGNLIEAHTGGMYVENGTYYWVGANWQGKYGFQKFNLYSSTDLARWEFVSTVLEPSSDLPTNHEVARPKILYNGLTDSYVMWFKRKDYAASFNDVRPGVATSKTLDGPFEFLTDFYPGADPQYNAADFCLWQEPDGTAYYIASSPNVRGGEYDRRIIMFRLTPDYRGLEPEPVYVGPSDGREAPAVFERLGTYYLVTSGTSGWTANQSAYRTAPSLLGPWSDLEDLGDVTTYDSQPDFILPVHGKAKTTYLYAGGRHLQEALGDSRYVWLPLTFSGDRLTLDYYDSWSLDPRTGVWHSGRDGS</sequence>
<accession>A0ABN6XEI6</accession>
<evidence type="ECO:0000256" key="1">
    <source>
        <dbReference type="ARBA" id="ARBA00009865"/>
    </source>
</evidence>
<protein>
    <recommendedName>
        <fullName evidence="7">Glycosyl hydrolases family 43</fullName>
    </recommendedName>
</protein>
<evidence type="ECO:0000256" key="4">
    <source>
        <dbReference type="RuleBase" id="RU361187"/>
    </source>
</evidence>
<dbReference type="PANTHER" id="PTHR22925">
    <property type="entry name" value="GLYCOSYL HYDROLASE 43 FAMILY MEMBER"/>
    <property type="match status" value="1"/>
</dbReference>
<evidence type="ECO:0000256" key="3">
    <source>
        <dbReference type="ARBA" id="ARBA00023295"/>
    </source>
</evidence>
<gene>
    <name evidence="5" type="ORF">GCM10025865_14940</name>
</gene>
<keyword evidence="3 4" id="KW-0326">Glycosidase</keyword>
<organism evidence="5 6">
    <name type="scientific">Paraoerskovia sediminicola</name>
    <dbReference type="NCBI Taxonomy" id="1138587"/>
    <lineage>
        <taxon>Bacteria</taxon>
        <taxon>Bacillati</taxon>
        <taxon>Actinomycetota</taxon>
        <taxon>Actinomycetes</taxon>
        <taxon>Micrococcales</taxon>
        <taxon>Cellulomonadaceae</taxon>
        <taxon>Paraoerskovia</taxon>
    </lineage>
</organism>